<dbReference type="Pfam" id="PF13279">
    <property type="entry name" value="4HBT_2"/>
    <property type="match status" value="2"/>
</dbReference>
<dbReference type="EMBL" id="CADCUD010000154">
    <property type="protein sequence ID" value="CAA9346634.1"/>
    <property type="molecule type" value="Genomic_DNA"/>
</dbReference>
<sequence length="277" mass="30844">MDSLGHVNNVVYVDYLQESRVDMMRVHAPSPEAAELAEGVVVVGHELEYVRPLVYSSVPVRIESWAEEVRAASFRLGYEVVSPGPERHVYLRASSVLAPFVFASERPRRITADERHFLTRTSDQPAVQRGPRLDARGLLDHAATHTYDCRIRWSDIDSYNHVNNVKYVEFFQEARIALMTLLGAGSSDRGPVGGFVVARFDINYSRPIEFRLEPVAVSSWVTRIGRSSFEVRGAVHDGDSVFATSRAVLVGYDPEAGASRVLTDDERAALGRALVEV</sequence>
<dbReference type="Gene3D" id="3.10.129.10">
    <property type="entry name" value="Hotdog Thioesterase"/>
    <property type="match status" value="2"/>
</dbReference>
<dbReference type="PANTHER" id="PTHR31793">
    <property type="entry name" value="4-HYDROXYBENZOYL-COA THIOESTERASE FAMILY MEMBER"/>
    <property type="match status" value="1"/>
</dbReference>
<reference evidence="1" key="1">
    <citation type="submission" date="2020-02" db="EMBL/GenBank/DDBJ databases">
        <authorList>
            <person name="Meier V. D."/>
        </authorList>
    </citation>
    <scope>NUCLEOTIDE SEQUENCE</scope>
    <source>
        <strain evidence="1">AVDCRST_MAG46</strain>
    </source>
</reference>
<gene>
    <name evidence="1" type="ORF">AVDCRST_MAG46-2315</name>
</gene>
<name>A0A6J4M0Q7_9ACTN</name>
<dbReference type="PANTHER" id="PTHR31793:SF24">
    <property type="entry name" value="LONG-CHAIN ACYL-COA THIOESTERASE FADM"/>
    <property type="match status" value="1"/>
</dbReference>
<dbReference type="InterPro" id="IPR050563">
    <property type="entry name" value="4-hydroxybenzoyl-CoA_TE"/>
</dbReference>
<dbReference type="SUPFAM" id="SSF54637">
    <property type="entry name" value="Thioesterase/thiol ester dehydrase-isomerase"/>
    <property type="match status" value="2"/>
</dbReference>
<protein>
    <submittedName>
        <fullName evidence="1">Uncharacterized protein</fullName>
    </submittedName>
</protein>
<accession>A0A6J4M0Q7</accession>
<dbReference type="GO" id="GO:0047617">
    <property type="term" value="F:fatty acyl-CoA hydrolase activity"/>
    <property type="evidence" value="ECO:0007669"/>
    <property type="project" value="TreeGrafter"/>
</dbReference>
<organism evidence="1">
    <name type="scientific">uncultured Nocardioidaceae bacterium</name>
    <dbReference type="NCBI Taxonomy" id="253824"/>
    <lineage>
        <taxon>Bacteria</taxon>
        <taxon>Bacillati</taxon>
        <taxon>Actinomycetota</taxon>
        <taxon>Actinomycetes</taxon>
        <taxon>Propionibacteriales</taxon>
        <taxon>Nocardioidaceae</taxon>
        <taxon>environmental samples</taxon>
    </lineage>
</organism>
<evidence type="ECO:0000313" key="1">
    <source>
        <dbReference type="EMBL" id="CAA9346634.1"/>
    </source>
</evidence>
<dbReference type="InterPro" id="IPR029069">
    <property type="entry name" value="HotDog_dom_sf"/>
</dbReference>
<proteinExistence type="predicted"/>
<dbReference type="CDD" id="cd00586">
    <property type="entry name" value="4HBT"/>
    <property type="match status" value="2"/>
</dbReference>
<dbReference type="AlphaFoldDB" id="A0A6J4M0Q7"/>